<dbReference type="Proteomes" id="UP000664277">
    <property type="component" value="Unassembled WGS sequence"/>
</dbReference>
<gene>
    <name evidence="1" type="ORF">J0M35_05945</name>
</gene>
<comment type="caution">
    <text evidence="1">The sequence shown here is derived from an EMBL/GenBank/DDBJ whole genome shotgun (WGS) entry which is preliminary data.</text>
</comment>
<name>A0A8J7TLJ8_9BACT</name>
<dbReference type="AlphaFoldDB" id="A0A8J7TLJ8"/>
<organism evidence="1 2">
    <name type="scientific">Candidatus Obscuribacter phosphatis</name>
    <dbReference type="NCBI Taxonomy" id="1906157"/>
    <lineage>
        <taxon>Bacteria</taxon>
        <taxon>Bacillati</taxon>
        <taxon>Candidatus Melainabacteria</taxon>
        <taxon>Candidatus Obscuribacterales</taxon>
        <taxon>Candidatus Obscuribacteraceae</taxon>
        <taxon>Candidatus Obscuribacter</taxon>
    </lineage>
</organism>
<sequence length="210" mass="23444">MSPSFSSQNTVGNYFQQILRDWVVNGKFPETTVEACSPSLATKMGATTESFTFDNYIHSSQTPEWSLRPLDFGSDLGGTLYIYLPTTWAQLNKLDNATQVLSGGLPRQTLYLMDKPDWSKTLEQFLSQGEISAFVYYLIQPPEFHQWICCMEAGNKVWVFGFYTAPGKLLITKADATDKASLELQLTSLINSNPWYGFISTASSTSLSPV</sequence>
<protein>
    <submittedName>
        <fullName evidence="1">Uncharacterized protein</fullName>
    </submittedName>
</protein>
<evidence type="ECO:0000313" key="2">
    <source>
        <dbReference type="Proteomes" id="UP000664277"/>
    </source>
</evidence>
<dbReference type="EMBL" id="JAFLCK010000006">
    <property type="protein sequence ID" value="MBN8659885.1"/>
    <property type="molecule type" value="Genomic_DNA"/>
</dbReference>
<reference evidence="1" key="1">
    <citation type="submission" date="2021-02" db="EMBL/GenBank/DDBJ databases">
        <title>Genome-Resolved Metagenomics of a Microbial Community Performing Photosynthetic Biological Nutrient Removal.</title>
        <authorList>
            <person name="Mcdaniel E.A."/>
        </authorList>
    </citation>
    <scope>NUCLEOTIDE SEQUENCE</scope>
    <source>
        <strain evidence="1">UWPOB_OBS1</strain>
    </source>
</reference>
<proteinExistence type="predicted"/>
<accession>A0A8J7TLJ8</accession>
<evidence type="ECO:0000313" key="1">
    <source>
        <dbReference type="EMBL" id="MBN8659885.1"/>
    </source>
</evidence>